<name>A0ABV0ZN94_9TELE</name>
<gene>
    <name evidence="1" type="ORF">AMECASPLE_017962</name>
</gene>
<evidence type="ECO:0000313" key="1">
    <source>
        <dbReference type="EMBL" id="MEQ2307410.1"/>
    </source>
</evidence>
<accession>A0ABV0ZN94</accession>
<protein>
    <recommendedName>
        <fullName evidence="3">NADP-dependent oxidoreductase domain-containing protein</fullName>
    </recommendedName>
</protein>
<organism evidence="1 2">
    <name type="scientific">Ameca splendens</name>
    <dbReference type="NCBI Taxonomy" id="208324"/>
    <lineage>
        <taxon>Eukaryota</taxon>
        <taxon>Metazoa</taxon>
        <taxon>Chordata</taxon>
        <taxon>Craniata</taxon>
        <taxon>Vertebrata</taxon>
        <taxon>Euteleostomi</taxon>
        <taxon>Actinopterygii</taxon>
        <taxon>Neopterygii</taxon>
        <taxon>Teleostei</taxon>
        <taxon>Neoteleostei</taxon>
        <taxon>Acanthomorphata</taxon>
        <taxon>Ovalentaria</taxon>
        <taxon>Atherinomorphae</taxon>
        <taxon>Cyprinodontiformes</taxon>
        <taxon>Goodeidae</taxon>
        <taxon>Ameca</taxon>
    </lineage>
</organism>
<evidence type="ECO:0008006" key="3">
    <source>
        <dbReference type="Google" id="ProtNLM"/>
    </source>
</evidence>
<evidence type="ECO:0000313" key="2">
    <source>
        <dbReference type="Proteomes" id="UP001469553"/>
    </source>
</evidence>
<dbReference type="Proteomes" id="UP001469553">
    <property type="component" value="Unassembled WGS sequence"/>
</dbReference>
<reference evidence="1 2" key="1">
    <citation type="submission" date="2021-06" db="EMBL/GenBank/DDBJ databases">
        <authorList>
            <person name="Palmer J.M."/>
        </authorList>
    </citation>
    <scope>NUCLEOTIDE SEQUENCE [LARGE SCALE GENOMIC DNA]</scope>
    <source>
        <strain evidence="1 2">AS_MEX2019</strain>
        <tissue evidence="1">Muscle</tissue>
    </source>
</reference>
<comment type="caution">
    <text evidence="1">The sequence shown here is derived from an EMBL/GenBank/DDBJ whole genome shotgun (WGS) entry which is preliminary data.</text>
</comment>
<proteinExistence type="predicted"/>
<dbReference type="EMBL" id="JAHRIP010067205">
    <property type="protein sequence ID" value="MEQ2307410.1"/>
    <property type="molecule type" value="Genomic_DNA"/>
</dbReference>
<sequence length="126" mass="14202">MQICLHLNVYSITFDTTDLYHPEGNAEKQDRARSARQIRTRPVRAVSHARVRVNCRAFRHGLHPSIHPCIHSCSCSRTSVRHRGVPVSTRDVTSTLPLPFVSFDIVSSPVRTCLRSSSLCSCWSES</sequence>
<keyword evidence="2" id="KW-1185">Reference proteome</keyword>